<keyword evidence="1 3" id="KW-0808">Transferase</keyword>
<dbReference type="RefSeq" id="WP_087862901.1">
    <property type="nucleotide sequence ID" value="NZ_LT859958.1"/>
</dbReference>
<reference evidence="4" key="1">
    <citation type="submission" date="2017-05" db="EMBL/GenBank/DDBJ databases">
        <authorList>
            <person name="Kirkegaard R."/>
            <person name="Mcilroy J S."/>
        </authorList>
    </citation>
    <scope>NUCLEOTIDE SEQUENCE [LARGE SCALE GENOMIC DNA]</scope>
</reference>
<evidence type="ECO:0000259" key="2">
    <source>
        <dbReference type="Pfam" id="PF13649"/>
    </source>
</evidence>
<dbReference type="Gene3D" id="2.20.130.10">
    <property type="entry name" value="CAC2371-like domains"/>
    <property type="match status" value="1"/>
</dbReference>
<feature type="domain" description="Methyltransferase" evidence="2">
    <location>
        <begin position="49"/>
        <end position="145"/>
    </location>
</feature>
<dbReference type="CDD" id="cd02440">
    <property type="entry name" value="AdoMet_MTases"/>
    <property type="match status" value="1"/>
</dbReference>
<dbReference type="GO" id="GO:0032259">
    <property type="term" value="P:methylation"/>
    <property type="evidence" value="ECO:0007669"/>
    <property type="project" value="UniProtKB-KW"/>
</dbReference>
<protein>
    <submittedName>
        <fullName evidence="3">Putative Methyltransferase type 11</fullName>
    </submittedName>
</protein>
<keyword evidence="3" id="KW-0489">Methyltransferase</keyword>
<dbReference type="InterPro" id="IPR041698">
    <property type="entry name" value="Methyltransf_25"/>
</dbReference>
<dbReference type="EMBL" id="LT859958">
    <property type="protein sequence ID" value="SMX55115.1"/>
    <property type="molecule type" value="Genomic_DNA"/>
</dbReference>
<gene>
    <name evidence="3" type="ORF">CFX1CAM_2050</name>
</gene>
<dbReference type="AlphaFoldDB" id="A0A1Y6K5Z6"/>
<dbReference type="Gene3D" id="3.40.50.150">
    <property type="entry name" value="Vaccinia Virus protein VP39"/>
    <property type="match status" value="1"/>
</dbReference>
<dbReference type="Pfam" id="PF13649">
    <property type="entry name" value="Methyltransf_25"/>
    <property type="match status" value="1"/>
</dbReference>
<evidence type="ECO:0000256" key="1">
    <source>
        <dbReference type="ARBA" id="ARBA00022679"/>
    </source>
</evidence>
<name>A0A1Y6K5Z6_9CHLR</name>
<dbReference type="InterPro" id="IPR029063">
    <property type="entry name" value="SAM-dependent_MTases_sf"/>
</dbReference>
<dbReference type="SUPFAM" id="SSF53335">
    <property type="entry name" value="S-adenosyl-L-methionine-dependent methyltransferases"/>
    <property type="match status" value="1"/>
</dbReference>
<proteinExistence type="predicted"/>
<keyword evidence="4" id="KW-1185">Reference proteome</keyword>
<evidence type="ECO:0000313" key="4">
    <source>
        <dbReference type="Proteomes" id="UP000195514"/>
    </source>
</evidence>
<dbReference type="KEGG" id="abat:CFX1CAM_2050"/>
<dbReference type="OrthoDB" id="9811589at2"/>
<dbReference type="GO" id="GO:0008168">
    <property type="term" value="F:methyltransferase activity"/>
    <property type="evidence" value="ECO:0007669"/>
    <property type="project" value="UniProtKB-KW"/>
</dbReference>
<evidence type="ECO:0000313" key="3">
    <source>
        <dbReference type="EMBL" id="SMX55115.1"/>
    </source>
</evidence>
<accession>A0A1Y6K5Z6</accession>
<organism evidence="3 4">
    <name type="scientific">Candidatus Brevifilum fermentans</name>
    <dbReference type="NCBI Taxonomy" id="1986204"/>
    <lineage>
        <taxon>Bacteria</taxon>
        <taxon>Bacillati</taxon>
        <taxon>Chloroflexota</taxon>
        <taxon>Anaerolineae</taxon>
        <taxon>Anaerolineales</taxon>
        <taxon>Anaerolineaceae</taxon>
        <taxon>Candidatus Brevifilum</taxon>
    </lineage>
</organism>
<dbReference type="Proteomes" id="UP000195514">
    <property type="component" value="Chromosome I"/>
</dbReference>
<dbReference type="PANTHER" id="PTHR43861">
    <property type="entry name" value="TRANS-ACONITATE 2-METHYLTRANSFERASE-RELATED"/>
    <property type="match status" value="1"/>
</dbReference>
<sequence length="260" mass="29749">MTNPSQQPNYSGKFSSIYDLFYAHKTYAHEADFVHTLLLRFGKQPAQKILELGCGTGTHSFLLEKKGHEIVGTDLSPDMISKAKIKAETMGSKISFFAQDMLQLDQPARPFDAVICLFDSICYVTGNADFETLLTRIHAHLKPGGLFIFEFWNAAAMIQHLDPIRISRLHDQEHEYIKISEAHLDYQRQLYKVTYTLLEINPAGRCQTFTEGHVNRYFQVQEMAYFLTRAGFTPLKWYAGYSQDETITADTWNILCVAQT</sequence>